<dbReference type="EMBL" id="JACHXM010000025">
    <property type="protein sequence ID" value="MBB3142661.1"/>
    <property type="molecule type" value="Genomic_DNA"/>
</dbReference>
<name>A0A7W5C0M0_9GAMM</name>
<evidence type="ECO:0000313" key="1">
    <source>
        <dbReference type="EMBL" id="MBB3142661.1"/>
    </source>
</evidence>
<protein>
    <submittedName>
        <fullName evidence="1">Uncharacterized protein</fullName>
    </submittedName>
</protein>
<dbReference type="RefSeq" id="WP_183389027.1">
    <property type="nucleotide sequence ID" value="NZ_JACHXM010000025.1"/>
</dbReference>
<dbReference type="Proteomes" id="UP000525987">
    <property type="component" value="Unassembled WGS sequence"/>
</dbReference>
<proteinExistence type="predicted"/>
<reference evidence="1 2" key="1">
    <citation type="submission" date="2020-08" db="EMBL/GenBank/DDBJ databases">
        <title>Genomic Encyclopedia of Type Strains, Phase III (KMG-III): the genomes of soil and plant-associated and newly described type strains.</title>
        <authorList>
            <person name="Whitman W."/>
        </authorList>
    </citation>
    <scope>NUCLEOTIDE SEQUENCE [LARGE SCALE GENOMIC DNA]</scope>
    <source>
        <strain evidence="1 2">CECT 5995</strain>
    </source>
</reference>
<evidence type="ECO:0000313" key="2">
    <source>
        <dbReference type="Proteomes" id="UP000525987"/>
    </source>
</evidence>
<keyword evidence="2" id="KW-1185">Reference proteome</keyword>
<dbReference type="AlphaFoldDB" id="A0A7W5C0M0"/>
<gene>
    <name evidence="1" type="ORF">FHR96_003561</name>
</gene>
<comment type="caution">
    <text evidence="1">The sequence shown here is derived from an EMBL/GenBank/DDBJ whole genome shotgun (WGS) entry which is preliminary data.</text>
</comment>
<sequence>MSRHYPRTPDGRYFVARQRLWRCTDPRLDETTRRDRVRELMRARRAVKAALGADDDAALAEARAAVQAAKLALGERGPVWWDDGAPDEAGRHPANSSYAAWWRAHEDVDAR</sequence>
<accession>A0A7W5C0M0</accession>
<organism evidence="1 2">
    <name type="scientific">Halomonas organivorans</name>
    <dbReference type="NCBI Taxonomy" id="257772"/>
    <lineage>
        <taxon>Bacteria</taxon>
        <taxon>Pseudomonadati</taxon>
        <taxon>Pseudomonadota</taxon>
        <taxon>Gammaproteobacteria</taxon>
        <taxon>Oceanospirillales</taxon>
        <taxon>Halomonadaceae</taxon>
        <taxon>Halomonas</taxon>
    </lineage>
</organism>